<evidence type="ECO:0000256" key="18">
    <source>
        <dbReference type="SAM" id="MobiDB-lite"/>
    </source>
</evidence>
<dbReference type="Pfam" id="PF00072">
    <property type="entry name" value="Response_reg"/>
    <property type="match status" value="1"/>
</dbReference>
<evidence type="ECO:0000259" key="21">
    <source>
        <dbReference type="PROSITE" id="PS50110"/>
    </source>
</evidence>
<evidence type="ECO:0000259" key="23">
    <source>
        <dbReference type="PROSITE" id="PS50894"/>
    </source>
</evidence>
<gene>
    <name evidence="24" type="ORF">GX576_13935</name>
</gene>
<evidence type="ECO:0000256" key="14">
    <source>
        <dbReference type="ARBA" id="ARBA00058004"/>
    </source>
</evidence>
<keyword evidence="5 17" id="KW-0597">Phosphoprotein</keyword>
<dbReference type="Gene3D" id="1.20.58.920">
    <property type="match status" value="1"/>
</dbReference>
<dbReference type="SMART" id="SM00448">
    <property type="entry name" value="REC"/>
    <property type="match status" value="1"/>
</dbReference>
<dbReference type="InterPro" id="IPR036097">
    <property type="entry name" value="HisK_dim/P_sf"/>
</dbReference>
<dbReference type="SUPFAM" id="SSF55874">
    <property type="entry name" value="ATPase domain of HSP90 chaperone/DNA topoisomerase II/histidine kinase"/>
    <property type="match status" value="1"/>
</dbReference>
<dbReference type="EMBL" id="JAAYYV010000391">
    <property type="protein sequence ID" value="NLF55471.1"/>
    <property type="molecule type" value="Genomic_DNA"/>
</dbReference>
<dbReference type="PROSITE" id="PS50894">
    <property type="entry name" value="HPT"/>
    <property type="match status" value="1"/>
</dbReference>
<dbReference type="InterPro" id="IPR003660">
    <property type="entry name" value="HAMP_dom"/>
</dbReference>
<dbReference type="Proteomes" id="UP000536534">
    <property type="component" value="Unassembled WGS sequence"/>
</dbReference>
<dbReference type="PANTHER" id="PTHR45339:SF1">
    <property type="entry name" value="HYBRID SIGNAL TRANSDUCTION HISTIDINE KINASE J"/>
    <property type="match status" value="1"/>
</dbReference>
<feature type="domain" description="Histidine kinase" evidence="20">
    <location>
        <begin position="484"/>
        <end position="701"/>
    </location>
</feature>
<dbReference type="EC" id="2.7.13.3" evidence="3"/>
<dbReference type="CDD" id="cd17546">
    <property type="entry name" value="REC_hyHK_CKI1_RcsC-like"/>
    <property type="match status" value="1"/>
</dbReference>
<evidence type="ECO:0000259" key="20">
    <source>
        <dbReference type="PROSITE" id="PS50109"/>
    </source>
</evidence>
<dbReference type="SUPFAM" id="SSF47384">
    <property type="entry name" value="Homodimeric domain of signal transducing histidine kinase"/>
    <property type="match status" value="1"/>
</dbReference>
<dbReference type="InterPro" id="IPR003661">
    <property type="entry name" value="HisK_dim/P_dom"/>
</dbReference>
<comment type="subcellular location">
    <subcellularLocation>
        <location evidence="2">Cell membrane</location>
        <topology evidence="2">Multi-pass membrane protein</topology>
    </subcellularLocation>
</comment>
<evidence type="ECO:0000256" key="16">
    <source>
        <dbReference type="PROSITE-ProRule" id="PRU00110"/>
    </source>
</evidence>
<keyword evidence="7 19" id="KW-0812">Transmembrane</keyword>
<evidence type="ECO:0000313" key="25">
    <source>
        <dbReference type="Proteomes" id="UP000536534"/>
    </source>
</evidence>
<keyword evidence="8" id="KW-0547">Nucleotide-binding</keyword>
<dbReference type="InterPro" id="IPR003594">
    <property type="entry name" value="HATPase_dom"/>
</dbReference>
<dbReference type="SMART" id="SM00304">
    <property type="entry name" value="HAMP"/>
    <property type="match status" value="1"/>
</dbReference>
<dbReference type="PROSITE" id="PS50885">
    <property type="entry name" value="HAMP"/>
    <property type="match status" value="1"/>
</dbReference>
<evidence type="ECO:0000256" key="7">
    <source>
        <dbReference type="ARBA" id="ARBA00022692"/>
    </source>
</evidence>
<dbReference type="PROSITE" id="PS50109">
    <property type="entry name" value="HIS_KIN"/>
    <property type="match status" value="1"/>
</dbReference>
<reference evidence="24 25" key="1">
    <citation type="journal article" date="2020" name="Biotechnol. Biofuels">
        <title>New insights from the biogas microbiome by comprehensive genome-resolved metagenomics of nearly 1600 species originating from multiple anaerobic digesters.</title>
        <authorList>
            <person name="Campanaro S."/>
            <person name="Treu L."/>
            <person name="Rodriguez-R L.M."/>
            <person name="Kovalovszki A."/>
            <person name="Ziels R.M."/>
            <person name="Maus I."/>
            <person name="Zhu X."/>
            <person name="Kougias P.G."/>
            <person name="Basile A."/>
            <person name="Luo G."/>
            <person name="Schluter A."/>
            <person name="Konstantinidis K.T."/>
            <person name="Angelidaki I."/>
        </authorList>
    </citation>
    <scope>NUCLEOTIDE SEQUENCE [LARGE SCALE GENOMIC DNA]</scope>
    <source>
        <strain evidence="24">AS06rmzACSIP_256</strain>
    </source>
</reference>
<evidence type="ECO:0000256" key="12">
    <source>
        <dbReference type="ARBA" id="ARBA00023012"/>
    </source>
</evidence>
<feature type="domain" description="HAMP" evidence="22">
    <location>
        <begin position="375"/>
        <end position="427"/>
    </location>
</feature>
<keyword evidence="13 19" id="KW-0472">Membrane</keyword>
<dbReference type="SUPFAM" id="SSF52172">
    <property type="entry name" value="CheY-like"/>
    <property type="match status" value="1"/>
</dbReference>
<dbReference type="InterPro" id="IPR004358">
    <property type="entry name" value="Sig_transdc_His_kin-like_C"/>
</dbReference>
<dbReference type="GO" id="GO:0000155">
    <property type="term" value="F:phosphorelay sensor kinase activity"/>
    <property type="evidence" value="ECO:0007669"/>
    <property type="project" value="InterPro"/>
</dbReference>
<evidence type="ECO:0000256" key="3">
    <source>
        <dbReference type="ARBA" id="ARBA00012438"/>
    </source>
</evidence>
<dbReference type="PROSITE" id="PS50110">
    <property type="entry name" value="RESPONSE_REGULATORY"/>
    <property type="match status" value="1"/>
</dbReference>
<dbReference type="Pfam" id="PF21689">
    <property type="entry name" value="TorS_sensor_domain"/>
    <property type="match status" value="1"/>
</dbReference>
<comment type="caution">
    <text evidence="24">The sequence shown here is derived from an EMBL/GenBank/DDBJ whole genome shotgun (WGS) entry which is preliminary data.</text>
</comment>
<dbReference type="GO" id="GO:0005886">
    <property type="term" value="C:plasma membrane"/>
    <property type="evidence" value="ECO:0007669"/>
    <property type="project" value="UniProtKB-SubCell"/>
</dbReference>
<dbReference type="FunFam" id="3.30.565.10:FF:000010">
    <property type="entry name" value="Sensor histidine kinase RcsC"/>
    <property type="match status" value="1"/>
</dbReference>
<dbReference type="CDD" id="cd00082">
    <property type="entry name" value="HisKA"/>
    <property type="match status" value="1"/>
</dbReference>
<dbReference type="Gene3D" id="1.20.120.160">
    <property type="entry name" value="HPT domain"/>
    <property type="match status" value="1"/>
</dbReference>
<dbReference type="SUPFAM" id="SSF47226">
    <property type="entry name" value="Histidine-containing phosphotransfer domain, HPT domain"/>
    <property type="match status" value="1"/>
</dbReference>
<evidence type="ECO:0000256" key="6">
    <source>
        <dbReference type="ARBA" id="ARBA00022679"/>
    </source>
</evidence>
<dbReference type="Gene3D" id="1.10.287.130">
    <property type="match status" value="1"/>
</dbReference>
<evidence type="ECO:0000256" key="8">
    <source>
        <dbReference type="ARBA" id="ARBA00022741"/>
    </source>
</evidence>
<proteinExistence type="predicted"/>
<evidence type="ECO:0000256" key="5">
    <source>
        <dbReference type="ARBA" id="ARBA00022553"/>
    </source>
</evidence>
<dbReference type="Gene3D" id="6.10.340.10">
    <property type="match status" value="1"/>
</dbReference>
<sequence>MDAPSYVKAVPARRFGLRERLLLGLLLGALATVMVAVVGWISFQRVVASQQAIVRDTLPAADALHEAVRGNARLAALAPRLARADSSAELAQLRAMLEADVPMIRDRLGALDSPHVEPELRTRLQATGEVLAVRLGAMADTIAERLRLRDDLAAMGRTLRAQVDALETLAGTQADNATALLVSTLTALMQPSQPGGALEGAARAAASDRLVDLDLDTLERMHELSLTVHALGALVDRLDELDTDERLDAARSEFGARLALLARRLRDIGDPVARAQGVALHDGLGAALAPAGAFALRAHALALRTHGDALQGEVGTLTTELDALAGELIHRGGRILASAGLAAERSATSGLVAFGVIGAALLLVTALVIGRVLRRHTLGRLLALEEATLALAAGRREVKIDTAGDDELASLSRALERFRNDAIERDRLAEALRQQQAALEQEVAARTAELRQSNGALAREMAEHADARIAAEKADRAKTAFLGTVSHELRTPMAGILGLLELLEDAEPAPGQQQYLAQIRAAALLLLELLEDMLDFARIEAGGVHVENTPFSLRDAVNDVFAVQGSRAAARGLALLADIEPAIADLVLGDRRKLSQILLNLVGNAIKFSDEGAVTVRIAAGSAPGALAFEVEDHGIGIDPERQREVFEPFVQVRDTGRHHAGTGLGLAVCKRLVQALGGEIALRSAPGRGTTVSFELSLAPVASAPSAATGAQADALERGHAVLVVEDDAVNRMVVERFLQRLGQHPMCATDIQSALQALAAQRPALALIDMNLPDGDGRELLARLRTLPGGRELPVVLMSAHIPANEVQALLDAGFSAFLSKPFTRVQLQALLARLLSTPGAAGTGEFPTSADAGETADAPGTQPADAPVEWVSLAFLRAEREALGETVLAGIARVFRAQGDELAAALLAAARAGQAEDCARLAHKLRGAAFNLGLERLGRAAGRLEEDLRAHAAGTSLAARAEALRHDYLHSLEHLEVALHRLEEPEA</sequence>
<feature type="domain" description="Response regulatory" evidence="21">
    <location>
        <begin position="722"/>
        <end position="838"/>
    </location>
</feature>
<keyword evidence="9" id="KW-0418">Kinase</keyword>
<dbReference type="Gene3D" id="3.40.50.2300">
    <property type="match status" value="1"/>
</dbReference>
<dbReference type="PIRSF" id="PIRSF036437">
    <property type="entry name" value="HK_TorS"/>
    <property type="match status" value="1"/>
</dbReference>
<dbReference type="Pfam" id="PF00672">
    <property type="entry name" value="HAMP"/>
    <property type="match status" value="1"/>
</dbReference>
<dbReference type="Pfam" id="PF01627">
    <property type="entry name" value="Hpt"/>
    <property type="match status" value="1"/>
</dbReference>
<evidence type="ECO:0000313" key="24">
    <source>
        <dbReference type="EMBL" id="NLF55471.1"/>
    </source>
</evidence>
<keyword evidence="10" id="KW-0067">ATP-binding</keyword>
<protein>
    <recommendedName>
        <fullName evidence="15">Virulence sensor protein BvgS</fullName>
        <ecNumber evidence="3">2.7.13.3</ecNumber>
    </recommendedName>
</protein>
<dbReference type="Pfam" id="PF00512">
    <property type="entry name" value="HisKA"/>
    <property type="match status" value="1"/>
</dbReference>
<dbReference type="CDD" id="cd16922">
    <property type="entry name" value="HATPase_EvgS-ArcB-TorS-like"/>
    <property type="match status" value="1"/>
</dbReference>
<feature type="region of interest" description="Disordered" evidence="18">
    <location>
        <begin position="845"/>
        <end position="867"/>
    </location>
</feature>
<evidence type="ECO:0000256" key="13">
    <source>
        <dbReference type="ARBA" id="ARBA00023136"/>
    </source>
</evidence>
<dbReference type="InterPro" id="IPR008207">
    <property type="entry name" value="Sig_transdc_His_kin_Hpt_dom"/>
</dbReference>
<dbReference type="PANTHER" id="PTHR45339">
    <property type="entry name" value="HYBRID SIGNAL TRANSDUCTION HISTIDINE KINASE J"/>
    <property type="match status" value="1"/>
</dbReference>
<dbReference type="InterPro" id="IPR014302">
    <property type="entry name" value="Sig_transdc_His_kinase_TorS"/>
</dbReference>
<name>A0A7X7LXZ9_9RHOO</name>
<feature type="modified residue" description="Phosphohistidine" evidence="16">
    <location>
        <position position="926"/>
    </location>
</feature>
<evidence type="ECO:0000256" key="15">
    <source>
        <dbReference type="ARBA" id="ARBA00070152"/>
    </source>
</evidence>
<dbReference type="InterPro" id="IPR036890">
    <property type="entry name" value="HATPase_C_sf"/>
</dbReference>
<dbReference type="GO" id="GO:0005524">
    <property type="term" value="F:ATP binding"/>
    <property type="evidence" value="ECO:0007669"/>
    <property type="project" value="UniProtKB-KW"/>
</dbReference>
<dbReference type="InterPro" id="IPR005467">
    <property type="entry name" value="His_kinase_dom"/>
</dbReference>
<feature type="domain" description="HPt" evidence="23">
    <location>
        <begin position="887"/>
        <end position="985"/>
    </location>
</feature>
<evidence type="ECO:0000256" key="4">
    <source>
        <dbReference type="ARBA" id="ARBA00022475"/>
    </source>
</evidence>
<accession>A0A7X7LXZ9</accession>
<dbReference type="PRINTS" id="PR00344">
    <property type="entry name" value="BCTRLSENSOR"/>
</dbReference>
<evidence type="ECO:0000256" key="9">
    <source>
        <dbReference type="ARBA" id="ARBA00022777"/>
    </source>
</evidence>
<dbReference type="InterPro" id="IPR011006">
    <property type="entry name" value="CheY-like_superfamily"/>
</dbReference>
<comment type="catalytic activity">
    <reaction evidence="1">
        <text>ATP + protein L-histidine = ADP + protein N-phospho-L-histidine.</text>
        <dbReference type="EC" id="2.7.13.3"/>
    </reaction>
</comment>
<keyword evidence="6" id="KW-0808">Transferase</keyword>
<dbReference type="AlphaFoldDB" id="A0A7X7LXZ9"/>
<dbReference type="InterPro" id="IPR038188">
    <property type="entry name" value="TorS_sensor_sf"/>
</dbReference>
<keyword evidence="4" id="KW-1003">Cell membrane</keyword>
<dbReference type="SMART" id="SM00388">
    <property type="entry name" value="HisKA"/>
    <property type="match status" value="1"/>
</dbReference>
<evidence type="ECO:0000259" key="22">
    <source>
        <dbReference type="PROSITE" id="PS50885"/>
    </source>
</evidence>
<evidence type="ECO:0000256" key="1">
    <source>
        <dbReference type="ARBA" id="ARBA00000085"/>
    </source>
</evidence>
<dbReference type="SMART" id="SM00387">
    <property type="entry name" value="HATPase_c"/>
    <property type="match status" value="1"/>
</dbReference>
<evidence type="ECO:0000256" key="10">
    <source>
        <dbReference type="ARBA" id="ARBA00022840"/>
    </source>
</evidence>
<organism evidence="24 25">
    <name type="scientific">Thauera phenolivorans</name>
    <dbReference type="NCBI Taxonomy" id="1792543"/>
    <lineage>
        <taxon>Bacteria</taxon>
        <taxon>Pseudomonadati</taxon>
        <taxon>Pseudomonadota</taxon>
        <taxon>Betaproteobacteria</taxon>
        <taxon>Rhodocyclales</taxon>
        <taxon>Zoogloeaceae</taxon>
        <taxon>Thauera</taxon>
    </lineage>
</organism>
<dbReference type="Pfam" id="PF02518">
    <property type="entry name" value="HATPase_c"/>
    <property type="match status" value="1"/>
</dbReference>
<evidence type="ECO:0000256" key="17">
    <source>
        <dbReference type="PROSITE-ProRule" id="PRU00169"/>
    </source>
</evidence>
<evidence type="ECO:0000256" key="19">
    <source>
        <dbReference type="SAM" id="Phobius"/>
    </source>
</evidence>
<comment type="function">
    <text evidence="14">Member of the two-component regulatory system BvgS/BvgA. Phosphorylates BvgA via a four-step phosphorelay in response to environmental signals.</text>
</comment>
<dbReference type="InterPro" id="IPR036641">
    <property type="entry name" value="HPT_dom_sf"/>
</dbReference>
<feature type="modified residue" description="4-aspartylphosphate" evidence="17">
    <location>
        <position position="771"/>
    </location>
</feature>
<keyword evidence="11 19" id="KW-1133">Transmembrane helix</keyword>
<evidence type="ECO:0000256" key="2">
    <source>
        <dbReference type="ARBA" id="ARBA00004651"/>
    </source>
</evidence>
<keyword evidence="12" id="KW-0902">Two-component regulatory system</keyword>
<dbReference type="Gene3D" id="3.30.565.10">
    <property type="entry name" value="Histidine kinase-like ATPase, C-terminal domain"/>
    <property type="match status" value="1"/>
</dbReference>
<evidence type="ECO:0000256" key="11">
    <source>
        <dbReference type="ARBA" id="ARBA00022989"/>
    </source>
</evidence>
<dbReference type="InterPro" id="IPR001789">
    <property type="entry name" value="Sig_transdc_resp-reg_receiver"/>
</dbReference>
<feature type="transmembrane region" description="Helical" evidence="19">
    <location>
        <begin position="21"/>
        <end position="43"/>
    </location>
</feature>